<reference evidence="6 7" key="1">
    <citation type="submission" date="2022-06" db="EMBL/GenBank/DDBJ databases">
        <title>Endosaccharibacter gen. nov., sp. nov., endophytic bacteria isolated from sugarcane.</title>
        <authorList>
            <person name="Pitiwittayakul N."/>
            <person name="Yukphan P."/>
            <person name="Charoenyingcharoen P."/>
            <person name="Tanasupawat S."/>
        </authorList>
    </citation>
    <scope>NUCLEOTIDE SEQUENCE [LARGE SCALE GENOMIC DNA]</scope>
    <source>
        <strain evidence="6 7">KSS8</strain>
    </source>
</reference>
<evidence type="ECO:0000313" key="7">
    <source>
        <dbReference type="Proteomes" id="UP001524587"/>
    </source>
</evidence>
<evidence type="ECO:0000256" key="1">
    <source>
        <dbReference type="ARBA" id="ARBA00022723"/>
    </source>
</evidence>
<keyword evidence="7" id="KW-1185">Reference proteome</keyword>
<comment type="caution">
    <text evidence="6">The sequence shown here is derived from an EMBL/GenBank/DDBJ whole genome shotgun (WGS) entry which is preliminary data.</text>
</comment>
<evidence type="ECO:0000256" key="2">
    <source>
        <dbReference type="ARBA" id="ARBA00022801"/>
    </source>
</evidence>
<dbReference type="RefSeq" id="WP_422864009.1">
    <property type="nucleotide sequence ID" value="NZ_JAMSKV010000006.1"/>
</dbReference>
<keyword evidence="1" id="KW-0479">Metal-binding</keyword>
<sequence length="372" mass="40232">MSASIAWLHVGDLHLEAGDGWESLRRLETIVAEANQIGSGIDFVFLPGDNANNARADEYARMLRALEPLTLPWRTIPGDHDFEGRSISNYEAAIAAENRPKQEVFAGHRCVFLDIVSEGAGGPDFRLPMGERLRLAEELMTAKATGQTALVFMHAYPCDLAADGAEIASVLAEGDVRFVDTGHTHYNELLNDGRVVYGATRSTGQIEEANGQPGYTLVCVHDGVPSWRFRPLGTSWPALQIVSPADLRMVTRPAEPSQVPRPGSVTVTVRGFGPMEHAPLLSLDGGKGVPMRCGEDGLWRASVPIEAPGLHRLTARSGGAEDSIDVLVRPLERLPKRRLPVSLGETCHAIGAWPEAGLFGTRLGPNSNGRDW</sequence>
<evidence type="ECO:0000259" key="5">
    <source>
        <dbReference type="Pfam" id="PF00149"/>
    </source>
</evidence>
<gene>
    <name evidence="6" type="ORF">NFI95_08700</name>
</gene>
<dbReference type="InterPro" id="IPR004843">
    <property type="entry name" value="Calcineurin-like_PHP"/>
</dbReference>
<dbReference type="PANTHER" id="PTHR42988:SF2">
    <property type="entry name" value="CYCLIC NUCLEOTIDE PHOSPHODIESTERASE CBUA0032-RELATED"/>
    <property type="match status" value="1"/>
</dbReference>
<feature type="domain" description="Calcineurin-like phosphoesterase" evidence="5">
    <location>
        <begin position="8"/>
        <end position="186"/>
    </location>
</feature>
<dbReference type="InterPro" id="IPR050884">
    <property type="entry name" value="CNP_phosphodiesterase-III"/>
</dbReference>
<dbReference type="Pfam" id="PF00149">
    <property type="entry name" value="Metallophos"/>
    <property type="match status" value="1"/>
</dbReference>
<accession>A0ABT1W714</accession>
<dbReference type="Proteomes" id="UP001524587">
    <property type="component" value="Unassembled WGS sequence"/>
</dbReference>
<evidence type="ECO:0000313" key="6">
    <source>
        <dbReference type="EMBL" id="MCQ8278528.1"/>
    </source>
</evidence>
<dbReference type="InterPro" id="IPR029052">
    <property type="entry name" value="Metallo-depent_PP-like"/>
</dbReference>
<organism evidence="6 7">
    <name type="scientific">Endosaccharibacter trunci</name>
    <dbReference type="NCBI Taxonomy" id="2812733"/>
    <lineage>
        <taxon>Bacteria</taxon>
        <taxon>Pseudomonadati</taxon>
        <taxon>Pseudomonadota</taxon>
        <taxon>Alphaproteobacteria</taxon>
        <taxon>Acetobacterales</taxon>
        <taxon>Acetobacteraceae</taxon>
        <taxon>Endosaccharibacter</taxon>
    </lineage>
</organism>
<dbReference type="PANTHER" id="PTHR42988">
    <property type="entry name" value="PHOSPHOHYDROLASE"/>
    <property type="match status" value="1"/>
</dbReference>
<evidence type="ECO:0000256" key="4">
    <source>
        <dbReference type="ARBA" id="ARBA00025742"/>
    </source>
</evidence>
<keyword evidence="2" id="KW-0378">Hydrolase</keyword>
<proteinExistence type="inferred from homology"/>
<protein>
    <submittedName>
        <fullName evidence="6">Metallophosphoesterase</fullName>
    </submittedName>
</protein>
<dbReference type="EMBL" id="JAMSKV010000006">
    <property type="protein sequence ID" value="MCQ8278528.1"/>
    <property type="molecule type" value="Genomic_DNA"/>
</dbReference>
<dbReference type="Gene3D" id="3.60.21.10">
    <property type="match status" value="1"/>
</dbReference>
<evidence type="ECO:0000256" key="3">
    <source>
        <dbReference type="ARBA" id="ARBA00023004"/>
    </source>
</evidence>
<comment type="similarity">
    <text evidence="4">Belongs to the cyclic nucleotide phosphodiesterase class-III family.</text>
</comment>
<name>A0ABT1W714_9PROT</name>
<dbReference type="SUPFAM" id="SSF56300">
    <property type="entry name" value="Metallo-dependent phosphatases"/>
    <property type="match status" value="1"/>
</dbReference>
<keyword evidence="3" id="KW-0408">Iron</keyword>